<dbReference type="PROSITE" id="PS50011">
    <property type="entry name" value="PROTEIN_KINASE_DOM"/>
    <property type="match status" value="1"/>
</dbReference>
<dbReference type="PANTHER" id="PTHR47973">
    <property type="entry name" value="CYSTEINE-RICH RECEPTOR-LIKE PROTEIN KINASE 3"/>
    <property type="match status" value="1"/>
</dbReference>
<keyword evidence="9" id="KW-1185">Reference proteome</keyword>
<feature type="binding site" evidence="5">
    <location>
        <position position="64"/>
    </location>
    <ligand>
        <name>ATP</name>
        <dbReference type="ChEBI" id="CHEBI:30616"/>
    </ligand>
</feature>
<dbReference type="GO" id="GO:0016301">
    <property type="term" value="F:kinase activity"/>
    <property type="evidence" value="ECO:0007669"/>
    <property type="project" value="UniProtKB-KW"/>
</dbReference>
<dbReference type="Proteomes" id="UP001634007">
    <property type="component" value="Unassembled WGS sequence"/>
</dbReference>
<dbReference type="Pfam" id="PF00069">
    <property type="entry name" value="Pkinase"/>
    <property type="match status" value="1"/>
</dbReference>
<evidence type="ECO:0000256" key="6">
    <source>
        <dbReference type="SAM" id="MobiDB-lite"/>
    </source>
</evidence>
<keyword evidence="3" id="KW-0418">Kinase</keyword>
<name>A0ABD3IL90_EUCGL</name>
<feature type="domain" description="Protein kinase" evidence="7">
    <location>
        <begin position="36"/>
        <end position="344"/>
    </location>
</feature>
<sequence length="377" mass="41982">MVFNLRTFSFSSADEDDPTPPRNFSLKELRDATNRFSHGNIVGGGDFGAVYRGRLADGSLVAVKRAVTIDQERKEFFEREMQVASSVSLHPNVLNLRGFCRAKRELLLVYPLMIHNSLASNLGERRDRSTGPLDWTTRKRIALGAARGLAHLHNQGNIRIMHRHICPYSILLNAQFEAVIAGFCAAVIMHERNVQEGTTKNRVEDSVASDSGSQAYNCYDYVYDDNFIYGVGGFIAPEYRYTGKCTLKIDVFAFGRTLLELVSGQGTGDLFLLRFGKHIILEGRTDGGTIKNELKTLIDPELQGKYPEEEAEGLVQLALLCTHDDPSVRPEMSQVIRMLETQLLGQDPSSRSSRSLSEHDSTPYYSFPPSPSSKAAP</sequence>
<keyword evidence="2 5" id="KW-0547">Nucleotide-binding</keyword>
<keyword evidence="1" id="KW-0808">Transferase</keyword>
<dbReference type="Gene3D" id="3.30.200.20">
    <property type="entry name" value="Phosphorylase Kinase, domain 1"/>
    <property type="match status" value="1"/>
</dbReference>
<dbReference type="InterPro" id="IPR011009">
    <property type="entry name" value="Kinase-like_dom_sf"/>
</dbReference>
<gene>
    <name evidence="8" type="ORF">ACJRO7_007484</name>
</gene>
<dbReference type="PROSITE" id="PS00107">
    <property type="entry name" value="PROTEIN_KINASE_ATP"/>
    <property type="match status" value="1"/>
</dbReference>
<organism evidence="8 9">
    <name type="scientific">Eucalyptus globulus</name>
    <name type="common">Tasmanian blue gum</name>
    <dbReference type="NCBI Taxonomy" id="34317"/>
    <lineage>
        <taxon>Eukaryota</taxon>
        <taxon>Viridiplantae</taxon>
        <taxon>Streptophyta</taxon>
        <taxon>Embryophyta</taxon>
        <taxon>Tracheophyta</taxon>
        <taxon>Spermatophyta</taxon>
        <taxon>Magnoliopsida</taxon>
        <taxon>eudicotyledons</taxon>
        <taxon>Gunneridae</taxon>
        <taxon>Pentapetalae</taxon>
        <taxon>rosids</taxon>
        <taxon>malvids</taxon>
        <taxon>Myrtales</taxon>
        <taxon>Myrtaceae</taxon>
        <taxon>Myrtoideae</taxon>
        <taxon>Eucalypteae</taxon>
        <taxon>Eucalyptus</taxon>
    </lineage>
</organism>
<dbReference type="PIRSF" id="PIRSF000654">
    <property type="entry name" value="Integrin-linked_kinase"/>
    <property type="match status" value="1"/>
</dbReference>
<dbReference type="GO" id="GO:0005524">
    <property type="term" value="F:ATP binding"/>
    <property type="evidence" value="ECO:0007669"/>
    <property type="project" value="UniProtKB-UniRule"/>
</dbReference>
<evidence type="ECO:0000256" key="4">
    <source>
        <dbReference type="ARBA" id="ARBA00022840"/>
    </source>
</evidence>
<evidence type="ECO:0000256" key="1">
    <source>
        <dbReference type="ARBA" id="ARBA00022679"/>
    </source>
</evidence>
<protein>
    <recommendedName>
        <fullName evidence="7">Protein kinase domain-containing protein</fullName>
    </recommendedName>
</protein>
<feature type="region of interest" description="Disordered" evidence="6">
    <location>
        <begin position="343"/>
        <end position="377"/>
    </location>
</feature>
<dbReference type="SUPFAM" id="SSF56112">
    <property type="entry name" value="Protein kinase-like (PK-like)"/>
    <property type="match status" value="1"/>
</dbReference>
<evidence type="ECO:0000256" key="2">
    <source>
        <dbReference type="ARBA" id="ARBA00022741"/>
    </source>
</evidence>
<evidence type="ECO:0000256" key="3">
    <source>
        <dbReference type="ARBA" id="ARBA00022777"/>
    </source>
</evidence>
<comment type="caution">
    <text evidence="8">The sequence shown here is derived from an EMBL/GenBank/DDBJ whole genome shotgun (WGS) entry which is preliminary data.</text>
</comment>
<evidence type="ECO:0000313" key="9">
    <source>
        <dbReference type="Proteomes" id="UP001634007"/>
    </source>
</evidence>
<reference evidence="8 9" key="1">
    <citation type="submission" date="2024-11" db="EMBL/GenBank/DDBJ databases">
        <title>Chromosome-level genome assembly of Eucalyptus globulus Labill. provides insights into its genome evolution.</title>
        <authorList>
            <person name="Li X."/>
        </authorList>
    </citation>
    <scope>NUCLEOTIDE SEQUENCE [LARGE SCALE GENOMIC DNA]</scope>
    <source>
        <strain evidence="8">CL2024</strain>
        <tissue evidence="8">Fresh tender leaves</tissue>
    </source>
</reference>
<evidence type="ECO:0000259" key="7">
    <source>
        <dbReference type="PROSITE" id="PS50011"/>
    </source>
</evidence>
<dbReference type="InterPro" id="IPR000719">
    <property type="entry name" value="Prot_kinase_dom"/>
</dbReference>
<dbReference type="FunFam" id="3.30.200.20:FF:000015">
    <property type="entry name" value="Somatic embryogenesis receptor kinase 1"/>
    <property type="match status" value="1"/>
</dbReference>
<evidence type="ECO:0000313" key="8">
    <source>
        <dbReference type="EMBL" id="KAL3715745.1"/>
    </source>
</evidence>
<dbReference type="AlphaFoldDB" id="A0ABD3IL90"/>
<accession>A0ABD3IL90</accession>
<dbReference type="InterPro" id="IPR052059">
    <property type="entry name" value="CR_Ser/Thr_kinase"/>
</dbReference>
<evidence type="ECO:0000256" key="5">
    <source>
        <dbReference type="PROSITE-ProRule" id="PRU10141"/>
    </source>
</evidence>
<proteinExistence type="predicted"/>
<dbReference type="EMBL" id="JBJKBG010000011">
    <property type="protein sequence ID" value="KAL3715745.1"/>
    <property type="molecule type" value="Genomic_DNA"/>
</dbReference>
<keyword evidence="4 5" id="KW-0067">ATP-binding</keyword>
<dbReference type="Gene3D" id="1.10.510.10">
    <property type="entry name" value="Transferase(Phosphotransferase) domain 1"/>
    <property type="match status" value="1"/>
</dbReference>
<dbReference type="InterPro" id="IPR017441">
    <property type="entry name" value="Protein_kinase_ATP_BS"/>
</dbReference>